<dbReference type="InterPro" id="IPR001387">
    <property type="entry name" value="Cro/C1-type_HTH"/>
</dbReference>
<keyword evidence="3" id="KW-1185">Reference proteome</keyword>
<dbReference type="InterPro" id="IPR010982">
    <property type="entry name" value="Lambda_DNA-bd_dom_sf"/>
</dbReference>
<dbReference type="CDD" id="cd00093">
    <property type="entry name" value="HTH_XRE"/>
    <property type="match status" value="1"/>
</dbReference>
<dbReference type="Pfam" id="PF19054">
    <property type="entry name" value="DUF5753"/>
    <property type="match status" value="1"/>
</dbReference>
<dbReference type="SMART" id="SM00530">
    <property type="entry name" value="HTH_XRE"/>
    <property type="match status" value="1"/>
</dbReference>
<organism evidence="2 3">
    <name type="scientific">Saccharopolyspora spinosa</name>
    <dbReference type="NCBI Taxonomy" id="60894"/>
    <lineage>
        <taxon>Bacteria</taxon>
        <taxon>Bacillati</taxon>
        <taxon>Actinomycetota</taxon>
        <taxon>Actinomycetes</taxon>
        <taxon>Pseudonocardiales</taxon>
        <taxon>Pseudonocardiaceae</taxon>
        <taxon>Saccharopolyspora</taxon>
    </lineage>
</organism>
<dbReference type="OrthoDB" id="4285266at2"/>
<dbReference type="RefSeq" id="WP_029536193.1">
    <property type="nucleotide sequence ID" value="NZ_CP061007.1"/>
</dbReference>
<dbReference type="Proteomes" id="UP000233786">
    <property type="component" value="Unassembled WGS sequence"/>
</dbReference>
<dbReference type="Gene3D" id="1.10.260.40">
    <property type="entry name" value="lambda repressor-like DNA-binding domains"/>
    <property type="match status" value="1"/>
</dbReference>
<dbReference type="Pfam" id="PF13560">
    <property type="entry name" value="HTH_31"/>
    <property type="match status" value="1"/>
</dbReference>
<gene>
    <name evidence="2" type="ORF">A8926_0244</name>
</gene>
<proteinExistence type="predicted"/>
<sequence length="286" mass="32563">MSEEGPGPNVRRRQLGRELRKLREKADMTLKDAAKFAGLTSTTISRIEGGKQTILTRNVRLLCQCYDIGEPMLDTLIRLAEQSNERGWWTGFSVSLPDWFESFVGLESDAAEVWRYSPNFIDGLLQTPEYAAAFLELGEKVTEQSVKQQAEFRRARQDRVNREDDPAKLRVVLDEAALRRKVGGTDVLRDQIRHLVELAERPNITIQVVPFDAGAYVGMQSPFHLLRFAGGFDDLDAVYLENQRGAVWMERPTDITYYIRLFERMTDIALAADETADFMDHLASSL</sequence>
<dbReference type="PROSITE" id="PS50943">
    <property type="entry name" value="HTH_CROC1"/>
    <property type="match status" value="1"/>
</dbReference>
<feature type="domain" description="HTH cro/C1-type" evidence="1">
    <location>
        <begin position="19"/>
        <end position="73"/>
    </location>
</feature>
<dbReference type="SUPFAM" id="SSF47413">
    <property type="entry name" value="lambda repressor-like DNA-binding domains"/>
    <property type="match status" value="1"/>
</dbReference>
<dbReference type="GO" id="GO:0003677">
    <property type="term" value="F:DNA binding"/>
    <property type="evidence" value="ECO:0007669"/>
    <property type="project" value="InterPro"/>
</dbReference>
<dbReference type="EMBL" id="PJNB01000001">
    <property type="protein sequence ID" value="PKW12758.1"/>
    <property type="molecule type" value="Genomic_DNA"/>
</dbReference>
<dbReference type="InterPro" id="IPR043917">
    <property type="entry name" value="DUF5753"/>
</dbReference>
<evidence type="ECO:0000313" key="2">
    <source>
        <dbReference type="EMBL" id="PKW12758.1"/>
    </source>
</evidence>
<evidence type="ECO:0000259" key="1">
    <source>
        <dbReference type="PROSITE" id="PS50943"/>
    </source>
</evidence>
<accession>A0A2N3XPZ6</accession>
<protein>
    <submittedName>
        <fullName evidence="2">Helix-turn-helix protein</fullName>
    </submittedName>
</protein>
<evidence type="ECO:0000313" key="3">
    <source>
        <dbReference type="Proteomes" id="UP000233786"/>
    </source>
</evidence>
<comment type="caution">
    <text evidence="2">The sequence shown here is derived from an EMBL/GenBank/DDBJ whole genome shotgun (WGS) entry which is preliminary data.</text>
</comment>
<name>A0A2N3XPZ6_SACSN</name>
<reference evidence="2" key="1">
    <citation type="submission" date="2017-12" db="EMBL/GenBank/DDBJ databases">
        <title>Sequencing the genomes of 1000 Actinobacteria strains.</title>
        <authorList>
            <person name="Klenk H.-P."/>
        </authorList>
    </citation>
    <scope>NUCLEOTIDE SEQUENCE [LARGE SCALE GENOMIC DNA]</scope>
    <source>
        <strain evidence="2">DSM 44228</strain>
    </source>
</reference>
<dbReference type="STRING" id="994479.GCA_000194155_07906"/>
<dbReference type="AlphaFoldDB" id="A0A2N3XPZ6"/>